<organism evidence="1 2">
    <name type="scientific">Blumeria graminis f. sp. triticale</name>
    <dbReference type="NCBI Taxonomy" id="1689686"/>
    <lineage>
        <taxon>Eukaryota</taxon>
        <taxon>Fungi</taxon>
        <taxon>Dikarya</taxon>
        <taxon>Ascomycota</taxon>
        <taxon>Pezizomycotina</taxon>
        <taxon>Leotiomycetes</taxon>
        <taxon>Erysiphales</taxon>
        <taxon>Erysiphaceae</taxon>
        <taxon>Blumeria</taxon>
    </lineage>
</organism>
<gene>
    <name evidence="1" type="ORF">BGTH12_LOCUS5692</name>
</gene>
<comment type="caution">
    <text evidence="1">The sequence shown here is derived from an EMBL/GenBank/DDBJ whole genome shotgun (WGS) entry which is preliminary data.</text>
</comment>
<dbReference type="EMBL" id="CAJHIT010000008">
    <property type="protein sequence ID" value="CAD6504334.1"/>
    <property type="molecule type" value="Genomic_DNA"/>
</dbReference>
<reference evidence="1" key="1">
    <citation type="submission" date="2020-10" db="EMBL/GenBank/DDBJ databases">
        <authorList>
            <person name="Muller C M."/>
        </authorList>
    </citation>
    <scope>NUCLEOTIDE SEQUENCE</scope>
    <source>
        <strain evidence="1">THUN-12</strain>
    </source>
</reference>
<feature type="non-terminal residue" evidence="1">
    <location>
        <position position="166"/>
    </location>
</feature>
<protein>
    <submittedName>
        <fullName evidence="1">BgTH12-06065</fullName>
    </submittedName>
</protein>
<dbReference type="Proteomes" id="UP000683417">
    <property type="component" value="Unassembled WGS sequence"/>
</dbReference>
<evidence type="ECO:0000313" key="1">
    <source>
        <dbReference type="EMBL" id="CAD6504334.1"/>
    </source>
</evidence>
<name>A0A9W4D5A5_BLUGR</name>
<dbReference type="AlphaFoldDB" id="A0A9W4D5A5"/>
<accession>A0A9W4D5A5</accession>
<sequence length="166" mass="19014">FDLFTSSLPSFKTKHLTARDSNENTITSHSTMKLFTYSEAITLFSILAPVTAMAIHQGPELIAAPNRNSDFSFYCRSGKSYNKNYLMGEVRHAINLIGESRTFLIHPEPFEEVQYQISGEQWFYPLQAYYGSRDHVVFTRDAQVAGVVHLMIRDNGERYYDPCIIT</sequence>
<evidence type="ECO:0000313" key="2">
    <source>
        <dbReference type="Proteomes" id="UP000683417"/>
    </source>
</evidence>
<proteinExistence type="predicted"/>